<dbReference type="SUPFAM" id="SSF48403">
    <property type="entry name" value="Ankyrin repeat"/>
    <property type="match status" value="1"/>
</dbReference>
<dbReference type="EMBL" id="JAPMOS010000025">
    <property type="protein sequence ID" value="KAJ4458847.1"/>
    <property type="molecule type" value="Genomic_DNA"/>
</dbReference>
<organism evidence="3 4">
    <name type="scientific">Paratrimastix pyriformis</name>
    <dbReference type="NCBI Taxonomy" id="342808"/>
    <lineage>
        <taxon>Eukaryota</taxon>
        <taxon>Metamonada</taxon>
        <taxon>Preaxostyla</taxon>
        <taxon>Paratrimastigidae</taxon>
        <taxon>Paratrimastix</taxon>
    </lineage>
</organism>
<dbReference type="Proteomes" id="UP001141327">
    <property type="component" value="Unassembled WGS sequence"/>
</dbReference>
<dbReference type="SUPFAM" id="SSF56300">
    <property type="entry name" value="Metallo-dependent phosphatases"/>
    <property type="match status" value="1"/>
</dbReference>
<reference evidence="3" key="1">
    <citation type="journal article" date="2022" name="bioRxiv">
        <title>Genomics of Preaxostyla Flagellates Illuminates Evolutionary Transitions and the Path Towards Mitochondrial Loss.</title>
        <authorList>
            <person name="Novak L.V.F."/>
            <person name="Treitli S.C."/>
            <person name="Pyrih J."/>
            <person name="Halakuc P."/>
            <person name="Pipaliya S.V."/>
            <person name="Vacek V."/>
            <person name="Brzon O."/>
            <person name="Soukal P."/>
            <person name="Eme L."/>
            <person name="Dacks J.B."/>
            <person name="Karnkowska A."/>
            <person name="Elias M."/>
            <person name="Hampl V."/>
        </authorList>
    </citation>
    <scope>NUCLEOTIDE SEQUENCE</scope>
    <source>
        <strain evidence="3">RCP-MX</strain>
    </source>
</reference>
<evidence type="ECO:0000256" key="1">
    <source>
        <dbReference type="PROSITE-ProRule" id="PRU00023"/>
    </source>
</evidence>
<sequence>MTDPYRALKQNDLGALDSWLKTEGNLVDSTDDEHEQTMLFCAARTGRLQVATFLLDHGANPNWVDESTGGTALHAASWGGHLDCARLLVSRGADPRFRNGLGARPIDEARAAHHDLIVEYFLGEVRMAADPEEKALAAAEEAKRAPKPAPLPVIKHSLPVPPGLMPPKDLDTRSTSVDEISRGRLRSLVTTVPPLGPFQVPIVCDPPMRPPQPLPLNPLGILPMDKVRLMMLPTGRRPDGRFGYLEQYTKPLPVGVIRLVCMAGLNCRAGALTALPVPDGDLLVVAGGLTASGTDEDLAEAVRFLKGLPHYRKLVIPGAADRCLCGSQAESPVRAQLSACCTVLSDGCVTVAGMKFFGSPWVSAPMGGTFCRPDDQLGRLWAAVPEDVDVMITHAPPLNCFDLAWERSSQTDEVGCLACGEEHPQFQHWGSASLRGRIMAAPPKLHIFGHVQDGTPAVGRLAECPTVFVNASLGAHPRPVVIDCLVPRQALEGAQGG</sequence>
<keyword evidence="4" id="KW-1185">Reference proteome</keyword>
<accession>A0ABQ8UHY0</accession>
<dbReference type="PROSITE" id="PS50297">
    <property type="entry name" value="ANK_REP_REGION"/>
    <property type="match status" value="2"/>
</dbReference>
<evidence type="ECO:0000256" key="2">
    <source>
        <dbReference type="SAM" id="MobiDB-lite"/>
    </source>
</evidence>
<dbReference type="SMART" id="SM00248">
    <property type="entry name" value="ANK"/>
    <property type="match status" value="2"/>
</dbReference>
<feature type="repeat" description="ANK" evidence="1">
    <location>
        <begin position="68"/>
        <end position="100"/>
    </location>
</feature>
<feature type="repeat" description="ANK" evidence="1">
    <location>
        <begin position="34"/>
        <end position="66"/>
    </location>
</feature>
<dbReference type="InterPro" id="IPR002110">
    <property type="entry name" value="Ankyrin_rpt"/>
</dbReference>
<keyword evidence="1" id="KW-0040">ANK repeat</keyword>
<dbReference type="PANTHER" id="PTHR12905:SF0">
    <property type="entry name" value="CALCINEURIN-LIKE PHOSPHOESTERASE DOMAIN-CONTAINING PROTEIN"/>
    <property type="match status" value="1"/>
</dbReference>
<dbReference type="PROSITE" id="PS50088">
    <property type="entry name" value="ANK_REPEAT"/>
    <property type="match status" value="2"/>
</dbReference>
<evidence type="ECO:0000313" key="3">
    <source>
        <dbReference type="EMBL" id="KAJ4458847.1"/>
    </source>
</evidence>
<dbReference type="Gene3D" id="3.60.21.10">
    <property type="match status" value="1"/>
</dbReference>
<dbReference type="Pfam" id="PF12796">
    <property type="entry name" value="Ank_2"/>
    <property type="match status" value="1"/>
</dbReference>
<name>A0ABQ8UHY0_9EUKA</name>
<feature type="region of interest" description="Disordered" evidence="2">
    <location>
        <begin position="138"/>
        <end position="177"/>
    </location>
</feature>
<evidence type="ECO:0000313" key="4">
    <source>
        <dbReference type="Proteomes" id="UP001141327"/>
    </source>
</evidence>
<comment type="caution">
    <text evidence="3">The sequence shown here is derived from an EMBL/GenBank/DDBJ whole genome shotgun (WGS) entry which is preliminary data.</text>
</comment>
<dbReference type="Gene3D" id="1.25.40.20">
    <property type="entry name" value="Ankyrin repeat-containing domain"/>
    <property type="match status" value="1"/>
</dbReference>
<protein>
    <submittedName>
        <fullName evidence="3">Ser/Thr phosphatase family protein</fullName>
    </submittedName>
</protein>
<dbReference type="PANTHER" id="PTHR12905">
    <property type="entry name" value="METALLOPHOSPHOESTERASE"/>
    <property type="match status" value="1"/>
</dbReference>
<dbReference type="InterPro" id="IPR036770">
    <property type="entry name" value="Ankyrin_rpt-contain_sf"/>
</dbReference>
<proteinExistence type="predicted"/>
<dbReference type="InterPro" id="IPR051693">
    <property type="entry name" value="UPF0046_metallophosphoest"/>
</dbReference>
<dbReference type="InterPro" id="IPR029052">
    <property type="entry name" value="Metallo-depent_PP-like"/>
</dbReference>
<gene>
    <name evidence="3" type="ORF">PAPYR_5374</name>
</gene>